<dbReference type="PANTHER" id="PTHR43252:SF6">
    <property type="entry name" value="NEGATIVE TRANSCRIPTION REGULATOR PADR"/>
    <property type="match status" value="1"/>
</dbReference>
<keyword evidence="4" id="KW-1185">Reference proteome</keyword>
<comment type="caution">
    <text evidence="3">The sequence shown here is derived from an EMBL/GenBank/DDBJ whole genome shotgun (WGS) entry which is preliminary data.</text>
</comment>
<evidence type="ECO:0000259" key="1">
    <source>
        <dbReference type="Pfam" id="PF03551"/>
    </source>
</evidence>
<sequence length="180" mass="20949">MLEYVILGLLMEQPMSGYDIKKTIDSTVGFFLKASYGSLYPALKRLTEKGHLSVIETENSKNKKIYTLLPSGKELFLNWLAEPLETPRNELLGRIFFYDHLDETTREQRLTEYLYKLEQEIKGVGMVQQIVSQELAVLPNPQDYYYRVSVLYNGLNQLTMVKEWINNIKERNDLNATNSK</sequence>
<dbReference type="Pfam" id="PF10400">
    <property type="entry name" value="Vir_act_alpha_C"/>
    <property type="match status" value="1"/>
</dbReference>
<feature type="domain" description="Transcription regulator PadR N-terminal" evidence="1">
    <location>
        <begin position="6"/>
        <end position="74"/>
    </location>
</feature>
<dbReference type="SUPFAM" id="SSF46785">
    <property type="entry name" value="Winged helix' DNA-binding domain"/>
    <property type="match status" value="1"/>
</dbReference>
<dbReference type="PANTHER" id="PTHR43252">
    <property type="entry name" value="TRANSCRIPTIONAL REGULATOR YQJI"/>
    <property type="match status" value="1"/>
</dbReference>
<dbReference type="InterPro" id="IPR018309">
    <property type="entry name" value="Tscrpt_reg_PadR_C"/>
</dbReference>
<gene>
    <name evidence="3" type="ORF">GCM10008013_44250</name>
</gene>
<dbReference type="Proteomes" id="UP000659344">
    <property type="component" value="Unassembled WGS sequence"/>
</dbReference>
<dbReference type="Gene3D" id="1.10.10.10">
    <property type="entry name" value="Winged helix-like DNA-binding domain superfamily/Winged helix DNA-binding domain"/>
    <property type="match status" value="1"/>
</dbReference>
<dbReference type="Pfam" id="PF03551">
    <property type="entry name" value="PadR"/>
    <property type="match status" value="1"/>
</dbReference>
<reference evidence="4" key="1">
    <citation type="journal article" date="2019" name="Int. J. Syst. Evol. Microbiol.">
        <title>The Global Catalogue of Microorganisms (GCM) 10K type strain sequencing project: providing services to taxonomists for standard genome sequencing and annotation.</title>
        <authorList>
            <consortium name="The Broad Institute Genomics Platform"/>
            <consortium name="The Broad Institute Genome Sequencing Center for Infectious Disease"/>
            <person name="Wu L."/>
            <person name="Ma J."/>
        </authorList>
    </citation>
    <scope>NUCLEOTIDE SEQUENCE [LARGE SCALE GENOMIC DNA]</scope>
    <source>
        <strain evidence="4">CGMCC 1.12769</strain>
    </source>
</reference>
<name>A0ABQ1YTG0_9BACL</name>
<dbReference type="RefSeq" id="WP_229753664.1">
    <property type="nucleotide sequence ID" value="NZ_BMFT01000004.1"/>
</dbReference>
<evidence type="ECO:0000313" key="4">
    <source>
        <dbReference type="Proteomes" id="UP000659344"/>
    </source>
</evidence>
<dbReference type="InterPro" id="IPR036390">
    <property type="entry name" value="WH_DNA-bd_sf"/>
</dbReference>
<dbReference type="InterPro" id="IPR036388">
    <property type="entry name" value="WH-like_DNA-bd_sf"/>
</dbReference>
<organism evidence="3 4">
    <name type="scientific">Paenibacillus segetis</name>
    <dbReference type="NCBI Taxonomy" id="1325360"/>
    <lineage>
        <taxon>Bacteria</taxon>
        <taxon>Bacillati</taxon>
        <taxon>Bacillota</taxon>
        <taxon>Bacilli</taxon>
        <taxon>Bacillales</taxon>
        <taxon>Paenibacillaceae</taxon>
        <taxon>Paenibacillus</taxon>
    </lineage>
</organism>
<proteinExistence type="predicted"/>
<feature type="domain" description="Transcription regulator PadR C-terminal" evidence="2">
    <location>
        <begin position="88"/>
        <end position="168"/>
    </location>
</feature>
<dbReference type="InterPro" id="IPR005149">
    <property type="entry name" value="Tscrpt_reg_PadR_N"/>
</dbReference>
<accession>A0ABQ1YTG0</accession>
<dbReference type="EMBL" id="BMFT01000004">
    <property type="protein sequence ID" value="GGH37022.1"/>
    <property type="molecule type" value="Genomic_DNA"/>
</dbReference>
<evidence type="ECO:0000313" key="3">
    <source>
        <dbReference type="EMBL" id="GGH37022.1"/>
    </source>
</evidence>
<protein>
    <submittedName>
        <fullName evidence="3">PadR family transcriptional regulator</fullName>
    </submittedName>
</protein>
<evidence type="ECO:0000259" key="2">
    <source>
        <dbReference type="Pfam" id="PF10400"/>
    </source>
</evidence>